<dbReference type="AlphaFoldDB" id="A0ABD2YWI9"/>
<evidence type="ECO:0000313" key="1">
    <source>
        <dbReference type="EMBL" id="KAL3510197.1"/>
    </source>
</evidence>
<evidence type="ECO:0000313" key="2">
    <source>
        <dbReference type="Proteomes" id="UP001630127"/>
    </source>
</evidence>
<comment type="caution">
    <text evidence="1">The sequence shown here is derived from an EMBL/GenBank/DDBJ whole genome shotgun (WGS) entry which is preliminary data.</text>
</comment>
<accession>A0ABD2YWI9</accession>
<dbReference type="Proteomes" id="UP001630127">
    <property type="component" value="Unassembled WGS sequence"/>
</dbReference>
<keyword evidence="2" id="KW-1185">Reference proteome</keyword>
<name>A0ABD2YWI9_9GENT</name>
<dbReference type="EMBL" id="JBJUIK010000012">
    <property type="protein sequence ID" value="KAL3510197.1"/>
    <property type="molecule type" value="Genomic_DNA"/>
</dbReference>
<gene>
    <name evidence="1" type="ORF">ACH5RR_029598</name>
</gene>
<protein>
    <submittedName>
        <fullName evidence="1">Uncharacterized protein</fullName>
    </submittedName>
</protein>
<organism evidence="1 2">
    <name type="scientific">Cinchona calisaya</name>
    <dbReference type="NCBI Taxonomy" id="153742"/>
    <lineage>
        <taxon>Eukaryota</taxon>
        <taxon>Viridiplantae</taxon>
        <taxon>Streptophyta</taxon>
        <taxon>Embryophyta</taxon>
        <taxon>Tracheophyta</taxon>
        <taxon>Spermatophyta</taxon>
        <taxon>Magnoliopsida</taxon>
        <taxon>eudicotyledons</taxon>
        <taxon>Gunneridae</taxon>
        <taxon>Pentapetalae</taxon>
        <taxon>asterids</taxon>
        <taxon>lamiids</taxon>
        <taxon>Gentianales</taxon>
        <taxon>Rubiaceae</taxon>
        <taxon>Cinchonoideae</taxon>
        <taxon>Cinchoneae</taxon>
        <taxon>Cinchona</taxon>
    </lineage>
</organism>
<proteinExistence type="predicted"/>
<reference evidence="1 2" key="1">
    <citation type="submission" date="2024-11" db="EMBL/GenBank/DDBJ databases">
        <title>A near-complete genome assembly of Cinchona calisaya.</title>
        <authorList>
            <person name="Lian D.C."/>
            <person name="Zhao X.W."/>
            <person name="Wei L."/>
        </authorList>
    </citation>
    <scope>NUCLEOTIDE SEQUENCE [LARGE SCALE GENOMIC DNA]</scope>
    <source>
        <tissue evidence="1">Nenye</tissue>
    </source>
</reference>
<sequence length="196" mass="22643">MYWWDGALRMRFGEFGGNVGSGNGAQIWLEMEIERKTKWLVDEGKIGAWFLGKRVWRWCDDISSVKEVAMVRWEGMRCFFSILATINHFHCIPRCTRTSFLASIPHVFPSKVIPKAYSFGIDSKATFTLVIDHFINTLSDEKATVHRWTFCIPPEVHMKHASEADQAHTFPLGYMTIYKNQLIASLKSPYLYSLLI</sequence>